<dbReference type="EMBL" id="NWUF01000010">
    <property type="protein sequence ID" value="PCE42086.1"/>
    <property type="molecule type" value="Genomic_DNA"/>
</dbReference>
<dbReference type="Gene3D" id="3.30.1540.10">
    <property type="entry name" value="formyl-coa transferase, domain 3"/>
    <property type="match status" value="1"/>
</dbReference>
<evidence type="ECO:0000313" key="3">
    <source>
        <dbReference type="Proteomes" id="UP000218934"/>
    </source>
</evidence>
<dbReference type="RefSeq" id="WP_066962492.1">
    <property type="nucleotide sequence ID" value="NZ_CP023449.1"/>
</dbReference>
<evidence type="ECO:0000313" key="2">
    <source>
        <dbReference type="EMBL" id="PCE42086.1"/>
    </source>
</evidence>
<sequence>MTTALDGFRVLDLSHALAGPSATKLLGDFGAEIIKVEAPEKGDFTRTLVPWVFDSFNRNKKSIAVDLKSAEGQQLVRDLARVCDVVVQSFRPGVVESLGLGREDLAAINPRLIYVSFSGFGQTGPDAARKGVDALLQSETGMALMQGGLLGSLSFVDQAGGLALSGAIMASLLKRERTGEIDHVEMSLFEVGLYLQTAPILECSVTGKMLDQTGHGSRYPLNGIFEAADGPLYMGLYWDSDWKDFCELAGRLDVHGDARFATPADRAANLEALHAAVHQMLQAHPRRYWIDGLEARGVLAGEVRTHNEVLESDQVRRNRSIERLPTSRGAIGAYVKAPARVVGRDRPDATPAPRVGEHTDAILDILGLSAEKKTELRERGVVG</sequence>
<dbReference type="Proteomes" id="UP000218934">
    <property type="component" value="Unassembled WGS sequence"/>
</dbReference>
<dbReference type="PANTHER" id="PTHR48207:SF4">
    <property type="entry name" value="BLL6097 PROTEIN"/>
    <property type="match status" value="1"/>
</dbReference>
<keyword evidence="3" id="KW-1185">Reference proteome</keyword>
<dbReference type="GO" id="GO:0008410">
    <property type="term" value="F:CoA-transferase activity"/>
    <property type="evidence" value="ECO:0007669"/>
    <property type="project" value="TreeGrafter"/>
</dbReference>
<evidence type="ECO:0000256" key="1">
    <source>
        <dbReference type="ARBA" id="ARBA00022679"/>
    </source>
</evidence>
<dbReference type="SUPFAM" id="SSF89796">
    <property type="entry name" value="CoA-transferase family III (CaiB/BaiF)"/>
    <property type="match status" value="1"/>
</dbReference>
<dbReference type="AlphaFoldDB" id="A0A2A4FXG1"/>
<protein>
    <submittedName>
        <fullName evidence="2">CoA transferase</fullName>
    </submittedName>
</protein>
<keyword evidence="1 2" id="KW-0808">Transferase</keyword>
<comment type="caution">
    <text evidence="2">The sequence shown here is derived from an EMBL/GenBank/DDBJ whole genome shotgun (WGS) entry which is preliminary data.</text>
</comment>
<accession>A0A2A4FXG1</accession>
<dbReference type="PANTHER" id="PTHR48207">
    <property type="entry name" value="SUCCINATE--HYDROXYMETHYLGLUTARATE COA-TRANSFERASE"/>
    <property type="match status" value="1"/>
</dbReference>
<dbReference type="KEGG" id="rdi:CMV14_18580"/>
<reference evidence="2 3" key="1">
    <citation type="submission" date="2017-09" db="EMBL/GenBank/DDBJ databases">
        <title>The Catabolism of 3,6-Dichlorosalicylic acid is Initiated by the Cytochrome P450 Monooxygenase DsmABC in Rhizorhabdus dicambivorans Ndbn-20.</title>
        <authorList>
            <person name="Na L."/>
        </authorList>
    </citation>
    <scope>NUCLEOTIDE SEQUENCE [LARGE SCALE GENOMIC DNA]</scope>
    <source>
        <strain evidence="2 3">Ndbn-20m</strain>
    </source>
</reference>
<organism evidence="2 3">
    <name type="scientific">Rhizorhabdus dicambivorans</name>
    <dbReference type="NCBI Taxonomy" id="1850238"/>
    <lineage>
        <taxon>Bacteria</taxon>
        <taxon>Pseudomonadati</taxon>
        <taxon>Pseudomonadota</taxon>
        <taxon>Alphaproteobacteria</taxon>
        <taxon>Sphingomonadales</taxon>
        <taxon>Sphingomonadaceae</taxon>
        <taxon>Rhizorhabdus</taxon>
    </lineage>
</organism>
<dbReference type="InterPro" id="IPR023606">
    <property type="entry name" value="CoA-Trfase_III_dom_1_sf"/>
</dbReference>
<gene>
    <name evidence="2" type="ORF">COO09_12285</name>
</gene>
<dbReference type="OrthoDB" id="5720311at2"/>
<dbReference type="InterPro" id="IPR044855">
    <property type="entry name" value="CoA-Trfase_III_dom3_sf"/>
</dbReference>
<dbReference type="InterPro" id="IPR050483">
    <property type="entry name" value="CoA-transferase_III_domain"/>
</dbReference>
<name>A0A2A4FXG1_9SPHN</name>
<dbReference type="Pfam" id="PF02515">
    <property type="entry name" value="CoA_transf_3"/>
    <property type="match status" value="1"/>
</dbReference>
<dbReference type="InterPro" id="IPR003673">
    <property type="entry name" value="CoA-Trfase_fam_III"/>
</dbReference>
<dbReference type="Gene3D" id="3.40.50.10540">
    <property type="entry name" value="Crotonobetainyl-coa:carnitine coa-transferase, domain 1"/>
    <property type="match status" value="1"/>
</dbReference>
<proteinExistence type="predicted"/>